<dbReference type="InterPro" id="IPR000719">
    <property type="entry name" value="Prot_kinase_dom"/>
</dbReference>
<comment type="catalytic activity">
    <reaction evidence="9">
        <text>L-seryl-[protein] + ATP = O-phospho-L-seryl-[protein] + ADP + H(+)</text>
        <dbReference type="Rhea" id="RHEA:17989"/>
        <dbReference type="Rhea" id="RHEA-COMP:9863"/>
        <dbReference type="Rhea" id="RHEA-COMP:11604"/>
        <dbReference type="ChEBI" id="CHEBI:15378"/>
        <dbReference type="ChEBI" id="CHEBI:29999"/>
        <dbReference type="ChEBI" id="CHEBI:30616"/>
        <dbReference type="ChEBI" id="CHEBI:83421"/>
        <dbReference type="ChEBI" id="CHEBI:456216"/>
        <dbReference type="EC" id="2.7.11.1"/>
    </reaction>
</comment>
<keyword evidence="6" id="KW-0418">Kinase</keyword>
<proteinExistence type="inferred from homology"/>
<comment type="catalytic activity">
    <reaction evidence="8">
        <text>L-threonyl-[protein] + ATP = O-phospho-L-threonyl-[protein] + ADP + H(+)</text>
        <dbReference type="Rhea" id="RHEA:46608"/>
        <dbReference type="Rhea" id="RHEA-COMP:11060"/>
        <dbReference type="Rhea" id="RHEA-COMP:11605"/>
        <dbReference type="ChEBI" id="CHEBI:15378"/>
        <dbReference type="ChEBI" id="CHEBI:30013"/>
        <dbReference type="ChEBI" id="CHEBI:30616"/>
        <dbReference type="ChEBI" id="CHEBI:61977"/>
        <dbReference type="ChEBI" id="CHEBI:456216"/>
        <dbReference type="EC" id="2.7.11.1"/>
    </reaction>
</comment>
<dbReference type="GO" id="GO:0005524">
    <property type="term" value="F:ATP binding"/>
    <property type="evidence" value="ECO:0007669"/>
    <property type="project" value="UniProtKB-UniRule"/>
</dbReference>
<feature type="region of interest" description="Disordered" evidence="12">
    <location>
        <begin position="348"/>
        <end position="371"/>
    </location>
</feature>
<dbReference type="Gene3D" id="1.10.510.10">
    <property type="entry name" value="Transferase(Phosphotransferase) domain 1"/>
    <property type="match status" value="1"/>
</dbReference>
<dbReference type="PROSITE" id="PS00107">
    <property type="entry name" value="PROTEIN_KINASE_ATP"/>
    <property type="match status" value="1"/>
</dbReference>
<dbReference type="InterPro" id="IPR051131">
    <property type="entry name" value="NEK_Ser/Thr_kinase_NIMA"/>
</dbReference>
<protein>
    <recommendedName>
        <fullName evidence="2">non-specific serine/threonine protein kinase</fullName>
        <ecNumber evidence="2">2.7.11.1</ecNumber>
    </recommendedName>
</protein>
<keyword evidence="5 10" id="KW-0547">Nucleotide-binding</keyword>
<dbReference type="PROSITE" id="PS00108">
    <property type="entry name" value="PROTEIN_KINASE_ST"/>
    <property type="match status" value="1"/>
</dbReference>
<accession>A0AA88YH68</accession>
<evidence type="ECO:0000259" key="13">
    <source>
        <dbReference type="PROSITE" id="PS50011"/>
    </source>
</evidence>
<dbReference type="SMART" id="SM00220">
    <property type="entry name" value="S_TKc"/>
    <property type="match status" value="1"/>
</dbReference>
<dbReference type="GO" id="GO:0004674">
    <property type="term" value="F:protein serine/threonine kinase activity"/>
    <property type="evidence" value="ECO:0007669"/>
    <property type="project" value="UniProtKB-KW"/>
</dbReference>
<keyword evidence="7 10" id="KW-0067">ATP-binding</keyword>
<evidence type="ECO:0000256" key="5">
    <source>
        <dbReference type="ARBA" id="ARBA00022741"/>
    </source>
</evidence>
<dbReference type="CDD" id="cd08215">
    <property type="entry name" value="STKc_Nek"/>
    <property type="match status" value="1"/>
</dbReference>
<evidence type="ECO:0000256" key="12">
    <source>
        <dbReference type="SAM" id="MobiDB-lite"/>
    </source>
</evidence>
<dbReference type="Pfam" id="PF00069">
    <property type="entry name" value="Pkinase"/>
    <property type="match status" value="1"/>
</dbReference>
<feature type="binding site" evidence="10">
    <location>
        <position position="38"/>
    </location>
    <ligand>
        <name>ATP</name>
        <dbReference type="ChEBI" id="CHEBI:30616"/>
    </ligand>
</feature>
<feature type="compositionally biased region" description="Basic and acidic residues" evidence="12">
    <location>
        <begin position="275"/>
        <end position="286"/>
    </location>
</feature>
<dbReference type="PROSITE" id="PS50011">
    <property type="entry name" value="PROTEIN_KINASE_DOM"/>
    <property type="match status" value="1"/>
</dbReference>
<comment type="caution">
    <text evidence="14">The sequence shown here is derived from an EMBL/GenBank/DDBJ whole genome shotgun (WGS) entry which is preliminary data.</text>
</comment>
<keyword evidence="3 11" id="KW-0723">Serine/threonine-protein kinase</keyword>
<name>A0AA88YH68_PINIB</name>
<dbReference type="Proteomes" id="UP001186944">
    <property type="component" value="Unassembled WGS sequence"/>
</dbReference>
<feature type="region of interest" description="Disordered" evidence="12">
    <location>
        <begin position="273"/>
        <end position="317"/>
    </location>
</feature>
<dbReference type="PANTHER" id="PTHR44899:SF3">
    <property type="entry name" value="SERINE_THREONINE-PROTEIN KINASE NEK1"/>
    <property type="match status" value="1"/>
</dbReference>
<evidence type="ECO:0000256" key="9">
    <source>
        <dbReference type="ARBA" id="ARBA00048679"/>
    </source>
</evidence>
<dbReference type="InterPro" id="IPR011009">
    <property type="entry name" value="Kinase-like_dom_sf"/>
</dbReference>
<feature type="domain" description="Protein kinase" evidence="13">
    <location>
        <begin position="9"/>
        <end position="263"/>
    </location>
</feature>
<sequence length="475" mass="54541">MEEEEIWELEFEKILGNGSFGIVYLIRDSKDDRRYAVKRINFQGQESERKAAKKEADILSRVSHDSILNYIESFEDEECLNIVTEYCDGGDLEVYIKQREGKKLPEVRICHWIHQIASGLKYLHDNKILHRDLKTKNVFLMGDLSLKLGDLGIAKLLELNQSKAESFVGTPAYMSPELFKHLPYNHKSDIWSFGCCCYEMVALKKAFGSDEGLFALCKKVCSSERPAFPRAYSESLKSLVYSMLEEVPDCRPSATDVFTNPYIKRNLARSIYKSDSPERGSKEKKLTTQKSGIRSRPQSSARERRRQREEFRKSRTFSGEWKHIKQQIQLDKLEKKSVTKTVEKMRKLKLSSHKSESETTSDSCHSNDEDDSTFVNGGTTIIEKVRKYNSRTVGSYFDLEDPDSTLGSNESQGHNGFDLDPNVAAKQMVQNMRNNLTPFETVNTTQDEVFDTTETERATNQKVCIRRISILLVAF</sequence>
<evidence type="ECO:0000256" key="8">
    <source>
        <dbReference type="ARBA" id="ARBA00047899"/>
    </source>
</evidence>
<organism evidence="14 15">
    <name type="scientific">Pinctada imbricata</name>
    <name type="common">Atlantic pearl-oyster</name>
    <name type="synonym">Pinctada martensii</name>
    <dbReference type="NCBI Taxonomy" id="66713"/>
    <lineage>
        <taxon>Eukaryota</taxon>
        <taxon>Metazoa</taxon>
        <taxon>Spiralia</taxon>
        <taxon>Lophotrochozoa</taxon>
        <taxon>Mollusca</taxon>
        <taxon>Bivalvia</taxon>
        <taxon>Autobranchia</taxon>
        <taxon>Pteriomorphia</taxon>
        <taxon>Pterioida</taxon>
        <taxon>Pterioidea</taxon>
        <taxon>Pteriidae</taxon>
        <taxon>Pinctada</taxon>
    </lineage>
</organism>
<dbReference type="InterPro" id="IPR008271">
    <property type="entry name" value="Ser/Thr_kinase_AS"/>
</dbReference>
<dbReference type="EMBL" id="VSWD01000005">
    <property type="protein sequence ID" value="KAK3101307.1"/>
    <property type="molecule type" value="Genomic_DNA"/>
</dbReference>
<keyword evidence="4" id="KW-0808">Transferase</keyword>
<evidence type="ECO:0000256" key="11">
    <source>
        <dbReference type="RuleBase" id="RU000304"/>
    </source>
</evidence>
<evidence type="ECO:0000256" key="4">
    <source>
        <dbReference type="ARBA" id="ARBA00022679"/>
    </source>
</evidence>
<reference evidence="14" key="1">
    <citation type="submission" date="2019-08" db="EMBL/GenBank/DDBJ databases">
        <title>The improved chromosome-level genome for the pearl oyster Pinctada fucata martensii using PacBio sequencing and Hi-C.</title>
        <authorList>
            <person name="Zheng Z."/>
        </authorList>
    </citation>
    <scope>NUCLEOTIDE SEQUENCE</scope>
    <source>
        <strain evidence="14">ZZ-2019</strain>
        <tissue evidence="14">Adductor muscle</tissue>
    </source>
</reference>
<evidence type="ECO:0000256" key="1">
    <source>
        <dbReference type="ARBA" id="ARBA00010886"/>
    </source>
</evidence>
<dbReference type="AlphaFoldDB" id="A0AA88YH68"/>
<evidence type="ECO:0000313" key="15">
    <source>
        <dbReference type="Proteomes" id="UP001186944"/>
    </source>
</evidence>
<dbReference type="EC" id="2.7.11.1" evidence="2"/>
<evidence type="ECO:0000256" key="3">
    <source>
        <dbReference type="ARBA" id="ARBA00022527"/>
    </source>
</evidence>
<dbReference type="SUPFAM" id="SSF56112">
    <property type="entry name" value="Protein kinase-like (PK-like)"/>
    <property type="match status" value="1"/>
</dbReference>
<evidence type="ECO:0000256" key="2">
    <source>
        <dbReference type="ARBA" id="ARBA00012513"/>
    </source>
</evidence>
<dbReference type="InterPro" id="IPR017441">
    <property type="entry name" value="Protein_kinase_ATP_BS"/>
</dbReference>
<dbReference type="PANTHER" id="PTHR44899">
    <property type="entry name" value="CAMK FAMILY PROTEIN KINASE"/>
    <property type="match status" value="1"/>
</dbReference>
<evidence type="ECO:0000256" key="10">
    <source>
        <dbReference type="PROSITE-ProRule" id="PRU10141"/>
    </source>
</evidence>
<keyword evidence="15" id="KW-1185">Reference proteome</keyword>
<gene>
    <name evidence="14" type="ORF">FSP39_002569</name>
</gene>
<comment type="similarity">
    <text evidence="1">Belongs to the protein kinase superfamily. NEK Ser/Thr protein kinase family. NIMA subfamily.</text>
</comment>
<evidence type="ECO:0000256" key="7">
    <source>
        <dbReference type="ARBA" id="ARBA00022840"/>
    </source>
</evidence>
<evidence type="ECO:0000256" key="6">
    <source>
        <dbReference type="ARBA" id="ARBA00022777"/>
    </source>
</evidence>
<evidence type="ECO:0000313" key="14">
    <source>
        <dbReference type="EMBL" id="KAK3101307.1"/>
    </source>
</evidence>